<evidence type="ECO:0000313" key="5">
    <source>
        <dbReference type="Proteomes" id="UP000694941"/>
    </source>
</evidence>
<keyword evidence="2" id="KW-0964">Secreted</keyword>
<evidence type="ECO:0000256" key="1">
    <source>
        <dbReference type="ARBA" id="ARBA00004613"/>
    </source>
</evidence>
<dbReference type="Gene3D" id="4.10.40.10">
    <property type="match status" value="1"/>
</dbReference>
<keyword evidence="4" id="KW-0732">Signal</keyword>
<dbReference type="CDD" id="cd12960">
    <property type="entry name" value="Spider_toxin"/>
    <property type="match status" value="1"/>
</dbReference>
<comment type="subcellular location">
    <subcellularLocation>
        <location evidence="1">Secreted</location>
    </subcellularLocation>
</comment>
<dbReference type="Proteomes" id="UP000694941">
    <property type="component" value="Unplaced"/>
</dbReference>
<keyword evidence="3" id="KW-1015">Disulfide bond</keyword>
<reference evidence="6" key="1">
    <citation type="submission" date="2025-08" db="UniProtKB">
        <authorList>
            <consortium name="RefSeq"/>
        </authorList>
    </citation>
    <scope>IDENTIFICATION</scope>
    <source>
        <tissue evidence="6">Muscle</tissue>
    </source>
</reference>
<evidence type="ECO:0000256" key="3">
    <source>
        <dbReference type="ARBA" id="ARBA00023157"/>
    </source>
</evidence>
<keyword evidence="5" id="KW-1185">Reference proteome</keyword>
<gene>
    <name evidence="6" type="primary">LOC106461597</name>
</gene>
<evidence type="ECO:0000256" key="2">
    <source>
        <dbReference type="ARBA" id="ARBA00022525"/>
    </source>
</evidence>
<protein>
    <submittedName>
        <fullName evidence="6">Omega-agatoxin-Aa4b-like</fullName>
    </submittedName>
</protein>
<proteinExistence type="predicted"/>
<evidence type="ECO:0000256" key="4">
    <source>
        <dbReference type="SAM" id="SignalP"/>
    </source>
</evidence>
<feature type="chain" id="PRO_5046528984" evidence="4">
    <location>
        <begin position="22"/>
        <end position="93"/>
    </location>
</feature>
<sequence>MNCVVFSLIFGVLILVDSVMATPYDLNEDNKLEEYRERLQEVLPYAEKRSCIPRSGSCDNRPYSCCGGSSCRCNLWGTNCRCQRQGLFQGWGK</sequence>
<dbReference type="InterPro" id="IPR004169">
    <property type="entry name" value="Spidertoxin"/>
</dbReference>
<dbReference type="SUPFAM" id="SSF57059">
    <property type="entry name" value="omega toxin-like"/>
    <property type="match status" value="1"/>
</dbReference>
<organism evidence="5 6">
    <name type="scientific">Limulus polyphemus</name>
    <name type="common">Atlantic horseshoe crab</name>
    <dbReference type="NCBI Taxonomy" id="6850"/>
    <lineage>
        <taxon>Eukaryota</taxon>
        <taxon>Metazoa</taxon>
        <taxon>Ecdysozoa</taxon>
        <taxon>Arthropoda</taxon>
        <taxon>Chelicerata</taxon>
        <taxon>Merostomata</taxon>
        <taxon>Xiphosura</taxon>
        <taxon>Limulidae</taxon>
        <taxon>Limulus</taxon>
    </lineage>
</organism>
<feature type="signal peptide" evidence="4">
    <location>
        <begin position="1"/>
        <end position="21"/>
    </location>
</feature>
<accession>A0ABM1SL06</accession>
<dbReference type="GeneID" id="106461597"/>
<dbReference type="RefSeq" id="XP_022244312.1">
    <property type="nucleotide sequence ID" value="XM_022388604.1"/>
</dbReference>
<evidence type="ECO:0000313" key="6">
    <source>
        <dbReference type="RefSeq" id="XP_022244312.1"/>
    </source>
</evidence>
<dbReference type="Pfam" id="PF02819">
    <property type="entry name" value="Toxin_9"/>
    <property type="match status" value="1"/>
</dbReference>
<name>A0ABM1SL06_LIMPO</name>